<evidence type="ECO:0000256" key="5">
    <source>
        <dbReference type="ARBA" id="ARBA00047942"/>
    </source>
</evidence>
<keyword evidence="2" id="KW-0489">Methyltransferase</keyword>
<dbReference type="EC" id="2.1.1.72" evidence="1"/>
<dbReference type="InterPro" id="IPR029063">
    <property type="entry name" value="SAM-dependent_MTases_sf"/>
</dbReference>
<dbReference type="EMBL" id="DSVI01000010">
    <property type="protein sequence ID" value="HGT48123.1"/>
    <property type="molecule type" value="Genomic_DNA"/>
</dbReference>
<dbReference type="PANTHER" id="PTHR33841:SF1">
    <property type="entry name" value="DNA METHYLTRANSFERASE A"/>
    <property type="match status" value="1"/>
</dbReference>
<dbReference type="PANTHER" id="PTHR33841">
    <property type="entry name" value="DNA METHYLTRANSFERASE YEEA-RELATED"/>
    <property type="match status" value="1"/>
</dbReference>
<sequence length="1627" mass="189499">MIEDKHSWWTELRHGGMLISPAVLREIFPVGYEQPNTWKYRVLRDKYLKFEKWWNDENRSQTQLAPLHSWLNSVFEDFLELNENQWIKENKISPEQSITTLLGERIKPNRIYYRNAGDDTPSLVMFIDSNQKLGFGKSRKQYGKVLEYLRTRKIKLAIFTNGYTIRLCYAGLDNDSFVEWDTSNWFSEGELATQLFGFYTLLGKYGFDKRDDIDFPLIKAIEDSRTRQGELSSVLGEQVRQSIEILLNQFGQTRLSNPSFTDPVKNIYGEEDLPAIFQAAVRIVMRLVVLLFAEARDLLPKSNELYHNHYGIEGLFEQLRKAKVSESSDFLEDSDSSWIRFQSLCKIVYQGSHYPDLQIPAYGGELFAPGDINSTDNIKRAIALFEDPQLHINNDSFLKILERLKYGKLKIKQGRSSTFIKGPVDFRELRTEFIGMIYEGILDYELKCAQEPMLLLNAGPQPILPLSVLEGLSDRQIKDLFEKIKQKDKTDDEGEDEADVEAEAVEDEVIVEEEEVEEETTEEADEEETIDEINETEKRAQLWAEKAVEVLGWVRKPRRTQDEYTYELEKRKRAKSLIKETYNEKDFYITRWGGTRKGTGTFYTKPQLAVPTVRRTLEPLCYTDSVEQEYIVKQVADTQQISEPSVAYQSKVLIPKTPEEILSLKVCDPACGSGSFDVAALNYITNALYESLVYHRKLLQPEDALRKTLPFGLKIDNPSPDQELPVSPDHENFEALVKAKLKRYVVENCIYGVDLNPTAVELARLSLWIETMDKNLPFEFLDHKIKVGNSLVGAWLDTFQEYPLAAWLREGGDKNHSTSVHYPKGAWTKAIKDKLNDTIKPELAEVISLRAGQLRLDFMENLIDPIEEHKTITQKYNELHTPDISLFGLEQKAKLYFELLNSESYKNVKSRMDLWCAIWFWPADKIDLCPTPKTFYKPTEEIISIAKQVAEQLRFFHWEIEFPDVFNPGRNGFDAIVGNPPWEISKPNSKEFFSNLDPIYRTYGKQDALNHQRRLFESNESIEYNWLSYNANFKGMSNYVKNAAFPFGDPDENDDNIISLARGSENSNLHKNWRIKRREHKCFADPNHPFRFQGSADLNLYKMFLEYAYVNLKNTGRFGMIVPSGIYSDKGTQGLRDLFINKSKWEWLYSFENRQKIFSIDSRFKFNPIIVQKNGETDSVKTAFMQHAVSNWEDGKNVLLYRKEQIKKFSPNNLGFLEITSSKDSYIIQKIYDNAILLGDESLKGWSLEYAREYDSDTDSKFFNKKVKLENEGFVEDEYGRWIKDEKVGLPLYEGRMISQFDFSNKRYIRGSNRSAVWEEIEFEKKKLSPQYLIIFEDYKIDPFFYKIGFMRIGSATNTRSMYACLIDNMPCTDSVPVLYNKNLCLKELLFIPAVMNSFVYDFVLRVKLGGVQINYFIIDETPILSRDKLNTAVSVLSAKLTFINNKFSYSWIELSKYEGSLKKFNWKSLWAITPHERLRLRCILDAIVAELYGLDYEDFAWILRDDPSDPKGFWRVDKEKPKELRQTTLTLQAFKKLKEIGLDEFIKEDWQFPKEIQDQLGPRFLDWQLKGTPEESWAECEYHAKQILGEEGFKKFIEELESGEKKTSVVKEETEKYGKDDDLRLF</sequence>
<feature type="coiled-coil region" evidence="6">
    <location>
        <begin position="502"/>
        <end position="536"/>
    </location>
</feature>
<accession>A0A832D1X7</accession>
<dbReference type="GO" id="GO:0032259">
    <property type="term" value="P:methylation"/>
    <property type="evidence" value="ECO:0007669"/>
    <property type="project" value="UniProtKB-KW"/>
</dbReference>
<organism evidence="8">
    <name type="scientific">Ignavibacterium album</name>
    <dbReference type="NCBI Taxonomy" id="591197"/>
    <lineage>
        <taxon>Bacteria</taxon>
        <taxon>Pseudomonadati</taxon>
        <taxon>Ignavibacteriota</taxon>
        <taxon>Ignavibacteria</taxon>
        <taxon>Ignavibacteriales</taxon>
        <taxon>Ignavibacteriaceae</taxon>
        <taxon>Ignavibacterium</taxon>
    </lineage>
</organism>
<dbReference type="InterPro" id="IPR050953">
    <property type="entry name" value="N4_N6_ade-DNA_methylase"/>
</dbReference>
<comment type="catalytic activity">
    <reaction evidence="5">
        <text>a 2'-deoxyadenosine in DNA + S-adenosyl-L-methionine = an N(6)-methyl-2'-deoxyadenosine in DNA + S-adenosyl-L-homocysteine + H(+)</text>
        <dbReference type="Rhea" id="RHEA:15197"/>
        <dbReference type="Rhea" id="RHEA-COMP:12418"/>
        <dbReference type="Rhea" id="RHEA-COMP:12419"/>
        <dbReference type="ChEBI" id="CHEBI:15378"/>
        <dbReference type="ChEBI" id="CHEBI:57856"/>
        <dbReference type="ChEBI" id="CHEBI:59789"/>
        <dbReference type="ChEBI" id="CHEBI:90615"/>
        <dbReference type="ChEBI" id="CHEBI:90616"/>
        <dbReference type="EC" id="2.1.1.72"/>
    </reaction>
</comment>
<dbReference type="Gene3D" id="3.40.50.150">
    <property type="entry name" value="Vaccinia Virus protein VP39"/>
    <property type="match status" value="2"/>
</dbReference>
<keyword evidence="3" id="KW-0808">Transferase</keyword>
<dbReference type="GO" id="GO:0006304">
    <property type="term" value="P:DNA modification"/>
    <property type="evidence" value="ECO:0007669"/>
    <property type="project" value="InterPro"/>
</dbReference>
<name>A0A832D1X7_9BACT</name>
<evidence type="ECO:0000256" key="6">
    <source>
        <dbReference type="SAM" id="Coils"/>
    </source>
</evidence>
<dbReference type="SUPFAM" id="SSF53335">
    <property type="entry name" value="S-adenosyl-L-methionine-dependent methyltransferases"/>
    <property type="match status" value="1"/>
</dbReference>
<evidence type="ECO:0000256" key="4">
    <source>
        <dbReference type="ARBA" id="ARBA00022691"/>
    </source>
</evidence>
<dbReference type="PRINTS" id="PR00507">
    <property type="entry name" value="N12N6MTFRASE"/>
</dbReference>
<comment type="caution">
    <text evidence="8">The sequence shown here is derived from an EMBL/GenBank/DDBJ whole genome shotgun (WGS) entry which is preliminary data.</text>
</comment>
<dbReference type="InterPro" id="IPR011639">
    <property type="entry name" value="MethylTrfase_TaqI-like_dom"/>
</dbReference>
<evidence type="ECO:0000256" key="3">
    <source>
        <dbReference type="ARBA" id="ARBA00022679"/>
    </source>
</evidence>
<evidence type="ECO:0000259" key="7">
    <source>
        <dbReference type="Pfam" id="PF07669"/>
    </source>
</evidence>
<evidence type="ECO:0000256" key="2">
    <source>
        <dbReference type="ARBA" id="ARBA00022603"/>
    </source>
</evidence>
<feature type="domain" description="Type II methyltransferase M.TaqI-like" evidence="7">
    <location>
        <begin position="939"/>
        <end position="1003"/>
    </location>
</feature>
<reference evidence="8" key="1">
    <citation type="journal article" date="2020" name="mSystems">
        <title>Genome- and Community-Level Interaction Insights into Carbon Utilization and Element Cycling Functions of Hydrothermarchaeota in Hydrothermal Sediment.</title>
        <authorList>
            <person name="Zhou Z."/>
            <person name="Liu Y."/>
            <person name="Xu W."/>
            <person name="Pan J."/>
            <person name="Luo Z.H."/>
            <person name="Li M."/>
        </authorList>
    </citation>
    <scope>NUCLEOTIDE SEQUENCE [LARGE SCALE GENOMIC DNA]</scope>
    <source>
        <strain evidence="8">SpSt-500</strain>
    </source>
</reference>
<dbReference type="GO" id="GO:0003676">
    <property type="term" value="F:nucleic acid binding"/>
    <property type="evidence" value="ECO:0007669"/>
    <property type="project" value="InterPro"/>
</dbReference>
<dbReference type="Pfam" id="PF07669">
    <property type="entry name" value="Eco57I"/>
    <property type="match status" value="3"/>
</dbReference>
<keyword evidence="4" id="KW-0949">S-adenosyl-L-methionine</keyword>
<proteinExistence type="predicted"/>
<dbReference type="GO" id="GO:0009007">
    <property type="term" value="F:site-specific DNA-methyltransferase (adenine-specific) activity"/>
    <property type="evidence" value="ECO:0007669"/>
    <property type="project" value="UniProtKB-EC"/>
</dbReference>
<gene>
    <name evidence="8" type="ORF">ENS56_08810</name>
</gene>
<feature type="domain" description="Type II methyltransferase M.TaqI-like" evidence="7">
    <location>
        <begin position="748"/>
        <end position="790"/>
    </location>
</feature>
<evidence type="ECO:0000313" key="8">
    <source>
        <dbReference type="EMBL" id="HGT48123.1"/>
    </source>
</evidence>
<dbReference type="InterPro" id="IPR002052">
    <property type="entry name" value="DNA_methylase_N6_adenine_CS"/>
</dbReference>
<evidence type="ECO:0000256" key="1">
    <source>
        <dbReference type="ARBA" id="ARBA00011900"/>
    </source>
</evidence>
<protein>
    <recommendedName>
        <fullName evidence="1">site-specific DNA-methyltransferase (adenine-specific)</fullName>
        <ecNumber evidence="1">2.1.1.72</ecNumber>
    </recommendedName>
</protein>
<keyword evidence="6" id="KW-0175">Coiled coil</keyword>
<dbReference type="PROSITE" id="PS00092">
    <property type="entry name" value="N6_MTASE"/>
    <property type="match status" value="1"/>
</dbReference>
<feature type="domain" description="Type II methyltransferase M.TaqI-like" evidence="7">
    <location>
        <begin position="1097"/>
        <end position="1158"/>
    </location>
</feature>